<keyword evidence="1" id="KW-0472">Membrane</keyword>
<keyword evidence="1" id="KW-0812">Transmembrane</keyword>
<feature type="transmembrane region" description="Helical" evidence="1">
    <location>
        <begin position="83"/>
        <end position="104"/>
    </location>
</feature>
<evidence type="ECO:0000313" key="2">
    <source>
        <dbReference type="EMBL" id="VZO37642.1"/>
    </source>
</evidence>
<dbReference type="Proteomes" id="UP000419743">
    <property type="component" value="Unassembled WGS sequence"/>
</dbReference>
<evidence type="ECO:0000256" key="1">
    <source>
        <dbReference type="SAM" id="Phobius"/>
    </source>
</evidence>
<keyword evidence="1" id="KW-1133">Transmembrane helix</keyword>
<name>A0A7M4DKH1_9MICO</name>
<dbReference type="Pfam" id="PF22564">
    <property type="entry name" value="HAAS"/>
    <property type="match status" value="1"/>
</dbReference>
<organism evidence="2 3">
    <name type="scientific">Occultella aeris</name>
    <dbReference type="NCBI Taxonomy" id="2761496"/>
    <lineage>
        <taxon>Bacteria</taxon>
        <taxon>Bacillati</taxon>
        <taxon>Actinomycetota</taxon>
        <taxon>Actinomycetes</taxon>
        <taxon>Micrococcales</taxon>
        <taxon>Ruaniaceae</taxon>
        <taxon>Occultella</taxon>
    </lineage>
</organism>
<evidence type="ECO:0000313" key="3">
    <source>
        <dbReference type="Proteomes" id="UP000419743"/>
    </source>
</evidence>
<dbReference type="EMBL" id="CACRYJ010000035">
    <property type="protein sequence ID" value="VZO37642.1"/>
    <property type="molecule type" value="Genomic_DNA"/>
</dbReference>
<dbReference type="AlphaFoldDB" id="A0A7M4DKH1"/>
<gene>
    <name evidence="2" type="ORF">HALOF300_02634</name>
</gene>
<dbReference type="RefSeq" id="WP_156741373.1">
    <property type="nucleotide sequence ID" value="NZ_CACRYJ010000035.1"/>
</dbReference>
<feature type="transmembrane region" description="Helical" evidence="1">
    <location>
        <begin position="145"/>
        <end position="164"/>
    </location>
</feature>
<sequence length="171" mass="18634">MTTTTPSLAERWRRFVYLETVELFLDAMPRRRRRAVLAELRENIDAATADVGLTAALADLGGPRQLAARYLESEPQGRPTWHIGTLAASIVFAVWLLGTVVYTFGMLDALLAQSQASATAEGSFFGVRILAEAGPEVLGAEFRGIAWPAVAAMVVVFGVFSRVWRLLPSPN</sequence>
<protein>
    <submittedName>
        <fullName evidence="2">Uncharacterized protein</fullName>
    </submittedName>
</protein>
<accession>A0A7M4DKH1</accession>
<proteinExistence type="predicted"/>
<comment type="caution">
    <text evidence="2">The sequence shown here is derived from an EMBL/GenBank/DDBJ whole genome shotgun (WGS) entry which is preliminary data.</text>
</comment>
<keyword evidence="3" id="KW-1185">Reference proteome</keyword>
<reference evidence="2 3" key="1">
    <citation type="submission" date="2019-11" db="EMBL/GenBank/DDBJ databases">
        <authorList>
            <person name="Criscuolo A."/>
        </authorList>
    </citation>
    <scope>NUCLEOTIDE SEQUENCE [LARGE SCALE GENOMIC DNA]</scope>
    <source>
        <strain evidence="2">CIP111667</strain>
    </source>
</reference>